<reference evidence="1" key="1">
    <citation type="thesis" date="2020" institute="ProQuest LLC" country="789 East Eisenhower Parkway, Ann Arbor, MI, USA">
        <title>Comparative Genomics and Chromosome Evolution.</title>
        <authorList>
            <person name="Mudd A.B."/>
        </authorList>
    </citation>
    <scope>NUCLEOTIDE SEQUENCE</scope>
    <source>
        <strain evidence="1">1538</strain>
        <tissue evidence="1">Blood</tissue>
    </source>
</reference>
<evidence type="ECO:0000313" key="2">
    <source>
        <dbReference type="Proteomes" id="UP001181693"/>
    </source>
</evidence>
<comment type="caution">
    <text evidence="1">The sequence shown here is derived from an EMBL/GenBank/DDBJ whole genome shotgun (WGS) entry which is preliminary data.</text>
</comment>
<dbReference type="PANTHER" id="PTHR36961:SF1">
    <property type="entry name" value="LEUKEMIA-ASSOCIATED PROTEIN 7"/>
    <property type="match status" value="1"/>
</dbReference>
<evidence type="ECO:0008006" key="3">
    <source>
        <dbReference type="Google" id="ProtNLM"/>
    </source>
</evidence>
<dbReference type="Proteomes" id="UP001181693">
    <property type="component" value="Unassembled WGS sequence"/>
</dbReference>
<dbReference type="AlphaFoldDB" id="A0AAV3AMA8"/>
<dbReference type="EMBL" id="DYDO01000001">
    <property type="protein sequence ID" value="DBA32566.1"/>
    <property type="molecule type" value="Genomic_DNA"/>
</dbReference>
<dbReference type="PANTHER" id="PTHR36961">
    <property type="entry name" value="LEUKEMIA-ASSOCIATED PROTEIN 7"/>
    <property type="match status" value="1"/>
</dbReference>
<keyword evidence="2" id="KW-1185">Reference proteome</keyword>
<dbReference type="InterPro" id="IPR031510">
    <property type="entry name" value="DLEU7"/>
</dbReference>
<name>A0AAV3AMA8_PYXAD</name>
<accession>A0AAV3AMA8</accession>
<gene>
    <name evidence="1" type="ORF">GDO54_000348</name>
</gene>
<dbReference type="Pfam" id="PF15760">
    <property type="entry name" value="DLEU7"/>
    <property type="match status" value="1"/>
</dbReference>
<protein>
    <recommendedName>
        <fullName evidence="3">Interleukin</fullName>
    </recommendedName>
</protein>
<evidence type="ECO:0000313" key="1">
    <source>
        <dbReference type="EMBL" id="DBA32566.1"/>
    </source>
</evidence>
<sequence length="187" mass="21103">MPRPAVLKDVVSHQAKALNTLLPLLEQRGVHCTIPNLFVAEGATISSLCPPQTGAQLAGMELASDGTEAESSSRCLTLAQRASRHRLCRLARCILELLLLEENMLQHLPLDHQFTMQIKDSIEFRNICTHMALQTDDRRFHQDLNFAQECLSQIITNMTWDTSSKACDFCQTAQEQLKHILQKLHED</sequence>
<proteinExistence type="predicted"/>
<organism evidence="1 2">
    <name type="scientific">Pyxicephalus adspersus</name>
    <name type="common">African bullfrog</name>
    <dbReference type="NCBI Taxonomy" id="30357"/>
    <lineage>
        <taxon>Eukaryota</taxon>
        <taxon>Metazoa</taxon>
        <taxon>Chordata</taxon>
        <taxon>Craniata</taxon>
        <taxon>Vertebrata</taxon>
        <taxon>Euteleostomi</taxon>
        <taxon>Amphibia</taxon>
        <taxon>Batrachia</taxon>
        <taxon>Anura</taxon>
        <taxon>Neobatrachia</taxon>
        <taxon>Ranoidea</taxon>
        <taxon>Pyxicephalidae</taxon>
        <taxon>Pyxicephalinae</taxon>
        <taxon>Pyxicephalus</taxon>
    </lineage>
</organism>